<dbReference type="InterPro" id="IPR029044">
    <property type="entry name" value="Nucleotide-diphossugar_trans"/>
</dbReference>
<feature type="transmembrane region" description="Helical" evidence="1">
    <location>
        <begin position="309"/>
        <end position="331"/>
    </location>
</feature>
<keyword evidence="1" id="KW-0812">Transmembrane</keyword>
<dbReference type="Pfam" id="PF00535">
    <property type="entry name" value="Glycos_transf_2"/>
    <property type="match status" value="1"/>
</dbReference>
<sequence length="374" mass="41311">MCEQLAPARRFDSGYRVSGPQLTAKRVTSTRQDLNYKAFTAESEMRMYSGQTVAVVVPAYNEEELVGEVLDSIPAFVDRVYAVDDCSTDGTWAEIHDHSERDERAVAAKADGGQPVDRIEPIRHETNQGVGGAIKTGYRRALQEGMDVTAVIAGDGQMDPSILDRFVEPIVEGRADYTKGDRLQSRELRSAMSSWRSMGNFLLTFLTKLASGYWRTNDPQNGYTAISLDALERIELDALYDRYGFSNDLLITLNAHGFRVADVPMQAVYGDEQSHINYGTFVPRLSTLLFVGFLWRLKVKYCLVDFHPLVFLYALGVLGGAAGLAFAGLAVVGGASLLTGSVSVFILLFSCALLVLAMIFDMQHNEHLEETVSY</sequence>
<dbReference type="AlphaFoldDB" id="A0A1H8SMV6"/>
<accession>A0A1H8SMV6</accession>
<gene>
    <name evidence="3" type="ORF">SAMN05216388_101983</name>
</gene>
<keyword evidence="4" id="KW-1185">Reference proteome</keyword>
<dbReference type="GO" id="GO:0016740">
    <property type="term" value="F:transferase activity"/>
    <property type="evidence" value="ECO:0007669"/>
    <property type="project" value="UniProtKB-KW"/>
</dbReference>
<dbReference type="EMBL" id="FOCX01000019">
    <property type="protein sequence ID" value="SEO79533.1"/>
    <property type="molecule type" value="Genomic_DNA"/>
</dbReference>
<proteinExistence type="predicted"/>
<keyword evidence="1" id="KW-0472">Membrane</keyword>
<name>A0A1H8SMV6_9EURY</name>
<feature type="transmembrane region" description="Helical" evidence="1">
    <location>
        <begin position="337"/>
        <end position="360"/>
    </location>
</feature>
<dbReference type="SUPFAM" id="SSF53448">
    <property type="entry name" value="Nucleotide-diphospho-sugar transferases"/>
    <property type="match status" value="1"/>
</dbReference>
<dbReference type="PANTHER" id="PTHR48090:SF6">
    <property type="entry name" value="SLR5056 PROTEIN"/>
    <property type="match status" value="1"/>
</dbReference>
<dbReference type="CDD" id="cd04179">
    <property type="entry name" value="DPM_DPG-synthase_like"/>
    <property type="match status" value="1"/>
</dbReference>
<feature type="domain" description="Glycosyltransferase 2-like" evidence="2">
    <location>
        <begin position="55"/>
        <end position="217"/>
    </location>
</feature>
<evidence type="ECO:0000259" key="2">
    <source>
        <dbReference type="Pfam" id="PF00535"/>
    </source>
</evidence>
<dbReference type="Proteomes" id="UP000198775">
    <property type="component" value="Unassembled WGS sequence"/>
</dbReference>
<dbReference type="Gene3D" id="3.90.550.10">
    <property type="entry name" value="Spore Coat Polysaccharide Biosynthesis Protein SpsA, Chain A"/>
    <property type="match status" value="1"/>
</dbReference>
<dbReference type="InterPro" id="IPR001173">
    <property type="entry name" value="Glyco_trans_2-like"/>
</dbReference>
<reference evidence="4" key="1">
    <citation type="submission" date="2016-10" db="EMBL/GenBank/DDBJ databases">
        <authorList>
            <person name="Varghese N."/>
            <person name="Submissions S."/>
        </authorList>
    </citation>
    <scope>NUCLEOTIDE SEQUENCE [LARGE SCALE GENOMIC DNA]</scope>
    <source>
        <strain evidence="4">IBRC-M 10043</strain>
    </source>
</reference>
<organism evidence="3 4">
    <name type="scientific">Halorientalis persicus</name>
    <dbReference type="NCBI Taxonomy" id="1367881"/>
    <lineage>
        <taxon>Archaea</taxon>
        <taxon>Methanobacteriati</taxon>
        <taxon>Methanobacteriota</taxon>
        <taxon>Stenosarchaea group</taxon>
        <taxon>Halobacteria</taxon>
        <taxon>Halobacteriales</taxon>
        <taxon>Haloarculaceae</taxon>
        <taxon>Halorientalis</taxon>
    </lineage>
</organism>
<evidence type="ECO:0000313" key="4">
    <source>
        <dbReference type="Proteomes" id="UP000198775"/>
    </source>
</evidence>
<evidence type="ECO:0000256" key="1">
    <source>
        <dbReference type="SAM" id="Phobius"/>
    </source>
</evidence>
<protein>
    <submittedName>
        <fullName evidence="3">Glycosyl transferase family 2</fullName>
    </submittedName>
</protein>
<dbReference type="InterPro" id="IPR050256">
    <property type="entry name" value="Glycosyltransferase_2"/>
</dbReference>
<evidence type="ECO:0000313" key="3">
    <source>
        <dbReference type="EMBL" id="SEO79533.1"/>
    </source>
</evidence>
<keyword evidence="1" id="KW-1133">Transmembrane helix</keyword>
<dbReference type="PANTHER" id="PTHR48090">
    <property type="entry name" value="UNDECAPRENYL-PHOSPHATE 4-DEOXY-4-FORMAMIDO-L-ARABINOSE TRANSFERASE-RELATED"/>
    <property type="match status" value="1"/>
</dbReference>
<keyword evidence="3" id="KW-0808">Transferase</keyword>